<organism evidence="2 3">
    <name type="scientific">Streblomastix strix</name>
    <dbReference type="NCBI Taxonomy" id="222440"/>
    <lineage>
        <taxon>Eukaryota</taxon>
        <taxon>Metamonada</taxon>
        <taxon>Preaxostyla</taxon>
        <taxon>Oxymonadida</taxon>
        <taxon>Streblomastigidae</taxon>
        <taxon>Streblomastix</taxon>
    </lineage>
</organism>
<dbReference type="EMBL" id="SNRW01000676">
    <property type="protein sequence ID" value="KAA6399810.1"/>
    <property type="molecule type" value="Genomic_DNA"/>
</dbReference>
<feature type="compositionally biased region" description="Acidic residues" evidence="1">
    <location>
        <begin position="33"/>
        <end position="52"/>
    </location>
</feature>
<protein>
    <submittedName>
        <fullName evidence="2">Uncharacterized protein</fullName>
    </submittedName>
</protein>
<reference evidence="2 3" key="1">
    <citation type="submission" date="2019-03" db="EMBL/GenBank/DDBJ databases">
        <title>Single cell metagenomics reveals metabolic interactions within the superorganism composed of flagellate Streblomastix strix and complex community of Bacteroidetes bacteria on its surface.</title>
        <authorList>
            <person name="Treitli S.C."/>
            <person name="Kolisko M."/>
            <person name="Husnik F."/>
            <person name="Keeling P."/>
            <person name="Hampl V."/>
        </authorList>
    </citation>
    <scope>NUCLEOTIDE SEQUENCE [LARGE SCALE GENOMIC DNA]</scope>
    <source>
        <strain evidence="2">ST1C</strain>
    </source>
</reference>
<gene>
    <name evidence="2" type="ORF">EZS28_004664</name>
</gene>
<feature type="region of interest" description="Disordered" evidence="1">
    <location>
        <begin position="28"/>
        <end position="63"/>
    </location>
</feature>
<accession>A0A5J4WY98</accession>
<dbReference type="AlphaFoldDB" id="A0A5J4WY98"/>
<sequence length="97" mass="11862">MPQLYYYIKPAEDNILRKIDVNDRIFEFRNNDETDESNDDDEEEEEEEEEEEQRQKQDQSGEFQLYKDIDFDVQIDESAIRMKTRNRLMKSTNMKLV</sequence>
<name>A0A5J4WY98_9EUKA</name>
<dbReference type="Proteomes" id="UP000324800">
    <property type="component" value="Unassembled WGS sequence"/>
</dbReference>
<evidence type="ECO:0000313" key="2">
    <source>
        <dbReference type="EMBL" id="KAA6399810.1"/>
    </source>
</evidence>
<proteinExistence type="predicted"/>
<feature type="compositionally biased region" description="Basic and acidic residues" evidence="1">
    <location>
        <begin position="53"/>
        <end position="63"/>
    </location>
</feature>
<evidence type="ECO:0000256" key="1">
    <source>
        <dbReference type="SAM" id="MobiDB-lite"/>
    </source>
</evidence>
<evidence type="ECO:0000313" key="3">
    <source>
        <dbReference type="Proteomes" id="UP000324800"/>
    </source>
</evidence>
<comment type="caution">
    <text evidence="2">The sequence shown here is derived from an EMBL/GenBank/DDBJ whole genome shotgun (WGS) entry which is preliminary data.</text>
</comment>